<sequence>MTKILTNPAGGRRWVIADIHGCLQTLKTLVEQRISLTKADQLFLLGDYIDRGKHSAGVLDYLMGLVSEEYQIYPLLGNHEQMLLDAWQYNLNVKGTGKEKPIASRMMSAYELLDASGDLIPAYAEFLESLPYYYELDNFYLVHAGFDFKNHNPFTDYTSMVWMRNFTDNPTTKTIIHSHQIKDLHEIKSKIENRNKIIPLDNGCYYGLYYSKEEKLKLQMENMTGNLCALNLDTFEYIAQPNID</sequence>
<dbReference type="RefSeq" id="WP_162447037.1">
    <property type="nucleotide sequence ID" value="NZ_CP048222.1"/>
</dbReference>
<dbReference type="PANTHER" id="PTHR42850:SF4">
    <property type="entry name" value="ZINC-DEPENDENT ENDOPOLYPHOSPHATASE"/>
    <property type="match status" value="1"/>
</dbReference>
<dbReference type="AlphaFoldDB" id="A0A6C0GTG2"/>
<feature type="domain" description="Calcineurin-like phosphoesterase" evidence="1">
    <location>
        <begin position="13"/>
        <end position="180"/>
    </location>
</feature>
<reference evidence="2 3" key="1">
    <citation type="submission" date="2020-01" db="EMBL/GenBank/DDBJ databases">
        <authorList>
            <person name="Kim M.K."/>
        </authorList>
    </citation>
    <scope>NUCLEOTIDE SEQUENCE [LARGE SCALE GENOMIC DNA]</scope>
    <source>
        <strain evidence="2 3">172606-1</strain>
    </source>
</reference>
<dbReference type="GO" id="GO:0005737">
    <property type="term" value="C:cytoplasm"/>
    <property type="evidence" value="ECO:0007669"/>
    <property type="project" value="TreeGrafter"/>
</dbReference>
<dbReference type="InterPro" id="IPR050126">
    <property type="entry name" value="Ap4A_hydrolase"/>
</dbReference>
<organism evidence="2 3">
    <name type="scientific">Rhodocytophaga rosea</name>
    <dbReference type="NCBI Taxonomy" id="2704465"/>
    <lineage>
        <taxon>Bacteria</taxon>
        <taxon>Pseudomonadati</taxon>
        <taxon>Bacteroidota</taxon>
        <taxon>Cytophagia</taxon>
        <taxon>Cytophagales</taxon>
        <taxon>Rhodocytophagaceae</taxon>
        <taxon>Rhodocytophaga</taxon>
    </lineage>
</organism>
<dbReference type="InterPro" id="IPR029052">
    <property type="entry name" value="Metallo-depent_PP-like"/>
</dbReference>
<evidence type="ECO:0000259" key="1">
    <source>
        <dbReference type="Pfam" id="PF00149"/>
    </source>
</evidence>
<dbReference type="SUPFAM" id="SSF56300">
    <property type="entry name" value="Metallo-dependent phosphatases"/>
    <property type="match status" value="1"/>
</dbReference>
<evidence type="ECO:0000313" key="3">
    <source>
        <dbReference type="Proteomes" id="UP000480178"/>
    </source>
</evidence>
<gene>
    <name evidence="2" type="ORF">GXP67_32795</name>
</gene>
<dbReference type="GO" id="GO:0008803">
    <property type="term" value="F:bis(5'-nucleosyl)-tetraphosphatase (symmetrical) activity"/>
    <property type="evidence" value="ECO:0007669"/>
    <property type="project" value="TreeGrafter"/>
</dbReference>
<dbReference type="EMBL" id="CP048222">
    <property type="protein sequence ID" value="QHT71094.1"/>
    <property type="molecule type" value="Genomic_DNA"/>
</dbReference>
<dbReference type="GO" id="GO:0110154">
    <property type="term" value="P:RNA decapping"/>
    <property type="evidence" value="ECO:0007669"/>
    <property type="project" value="TreeGrafter"/>
</dbReference>
<name>A0A6C0GTG2_9BACT</name>
<dbReference type="Proteomes" id="UP000480178">
    <property type="component" value="Chromosome"/>
</dbReference>
<dbReference type="InterPro" id="IPR004843">
    <property type="entry name" value="Calcineurin-like_PHP"/>
</dbReference>
<dbReference type="Pfam" id="PF00149">
    <property type="entry name" value="Metallophos"/>
    <property type="match status" value="1"/>
</dbReference>
<dbReference type="CDD" id="cd00144">
    <property type="entry name" value="MPP_PPP_family"/>
    <property type="match status" value="1"/>
</dbReference>
<keyword evidence="3" id="KW-1185">Reference proteome</keyword>
<dbReference type="PANTHER" id="PTHR42850">
    <property type="entry name" value="METALLOPHOSPHOESTERASE"/>
    <property type="match status" value="1"/>
</dbReference>
<protein>
    <submittedName>
        <fullName evidence="2">Serine/threonine protein phosphatase</fullName>
    </submittedName>
</protein>
<evidence type="ECO:0000313" key="2">
    <source>
        <dbReference type="EMBL" id="QHT71094.1"/>
    </source>
</evidence>
<dbReference type="KEGG" id="rhoz:GXP67_32795"/>
<dbReference type="GO" id="GO:0016791">
    <property type="term" value="F:phosphatase activity"/>
    <property type="evidence" value="ECO:0007669"/>
    <property type="project" value="TreeGrafter"/>
</dbReference>
<accession>A0A6C0GTG2</accession>
<dbReference type="Gene3D" id="3.60.21.10">
    <property type="match status" value="1"/>
</dbReference>
<proteinExistence type="predicted"/>